<comment type="caution">
    <text evidence="1">The sequence shown here is derived from an EMBL/GenBank/DDBJ whole genome shotgun (WGS) entry which is preliminary data.</text>
</comment>
<reference evidence="1" key="1">
    <citation type="submission" date="2022-08" db="EMBL/GenBank/DDBJ databases">
        <title>Genomic analyses of the natural microbiome of Caenorhabditis elegans.</title>
        <authorList>
            <person name="Samuel B."/>
        </authorList>
    </citation>
    <scope>NUCLEOTIDE SEQUENCE</scope>
    <source>
        <strain evidence="1">BIGb0277</strain>
    </source>
</reference>
<accession>A0AAW5PDA0</accession>
<organism evidence="1 2">
    <name type="scientific">Stenotrophomonas rhizophila</name>
    <dbReference type="NCBI Taxonomy" id="216778"/>
    <lineage>
        <taxon>Bacteria</taxon>
        <taxon>Pseudomonadati</taxon>
        <taxon>Pseudomonadota</taxon>
        <taxon>Gammaproteobacteria</taxon>
        <taxon>Lysobacterales</taxon>
        <taxon>Lysobacteraceae</taxon>
        <taxon>Stenotrophomonas</taxon>
    </lineage>
</organism>
<protein>
    <submittedName>
        <fullName evidence="1">Uncharacterized protein</fullName>
    </submittedName>
</protein>
<evidence type="ECO:0000313" key="2">
    <source>
        <dbReference type="Proteomes" id="UP001320691"/>
    </source>
</evidence>
<sequence>MSEHRSDNFQHLKGKHVTLTFEDEQVQVGTDDGWMLHIYNTVELLGAESAAALAPASFRLKLLDCVFDQKKMTLFFTCGKALIVDMTDDGYSGPEAMQLNGPDGSIMIWN</sequence>
<evidence type="ECO:0000313" key="1">
    <source>
        <dbReference type="EMBL" id="MCS4278383.1"/>
    </source>
</evidence>
<dbReference type="RefSeq" id="WP_259259139.1">
    <property type="nucleotide sequence ID" value="NZ_JANUEK010000001.1"/>
</dbReference>
<proteinExistence type="predicted"/>
<gene>
    <name evidence="1" type="ORF">M2412_000344</name>
</gene>
<dbReference type="Proteomes" id="UP001320691">
    <property type="component" value="Unassembled WGS sequence"/>
</dbReference>
<name>A0AAW5PDA0_9GAMM</name>
<dbReference type="EMBL" id="JANUEK010000001">
    <property type="protein sequence ID" value="MCS4278383.1"/>
    <property type="molecule type" value="Genomic_DNA"/>
</dbReference>
<dbReference type="AlphaFoldDB" id="A0AAW5PDA0"/>